<dbReference type="RefSeq" id="WP_378046587.1">
    <property type="nucleotide sequence ID" value="NZ_JBHMDN010000011.1"/>
</dbReference>
<organism evidence="1 2">
    <name type="scientific">Cohnella cellulosilytica</name>
    <dbReference type="NCBI Taxonomy" id="986710"/>
    <lineage>
        <taxon>Bacteria</taxon>
        <taxon>Bacillati</taxon>
        <taxon>Bacillota</taxon>
        <taxon>Bacilli</taxon>
        <taxon>Bacillales</taxon>
        <taxon>Paenibacillaceae</taxon>
        <taxon>Cohnella</taxon>
    </lineage>
</organism>
<comment type="caution">
    <text evidence="1">The sequence shown here is derived from an EMBL/GenBank/DDBJ whole genome shotgun (WGS) entry which is preliminary data.</text>
</comment>
<evidence type="ECO:0000313" key="1">
    <source>
        <dbReference type="EMBL" id="MFC7151911.1"/>
    </source>
</evidence>
<sequence>MSRLAELAAYKTIVAERLIDNSNICKALFYSDGDYLDQPDVTNPEQLLHDCIYLYPYKPDESGIENGARTWITVSLNDFNGVGSSVMRAGFLVIEVLAHKELLRTDYELLRTDDIAAEIDGMLSGGRSIGIGRLQFAGMNEISLNANHYGVVLKYRPVDFG</sequence>
<protein>
    <submittedName>
        <fullName evidence="1">Uncharacterized protein</fullName>
    </submittedName>
</protein>
<name>A0ABW2FFF0_9BACL</name>
<proteinExistence type="predicted"/>
<keyword evidence="2" id="KW-1185">Reference proteome</keyword>
<accession>A0ABW2FFF0</accession>
<dbReference type="Proteomes" id="UP001596378">
    <property type="component" value="Unassembled WGS sequence"/>
</dbReference>
<reference evidence="2" key="1">
    <citation type="journal article" date="2019" name="Int. J. Syst. Evol. Microbiol.">
        <title>The Global Catalogue of Microorganisms (GCM) 10K type strain sequencing project: providing services to taxonomists for standard genome sequencing and annotation.</title>
        <authorList>
            <consortium name="The Broad Institute Genomics Platform"/>
            <consortium name="The Broad Institute Genome Sequencing Center for Infectious Disease"/>
            <person name="Wu L."/>
            <person name="Ma J."/>
        </authorList>
    </citation>
    <scope>NUCLEOTIDE SEQUENCE [LARGE SCALE GENOMIC DNA]</scope>
    <source>
        <strain evidence="2">KCTC 12907</strain>
    </source>
</reference>
<dbReference type="EMBL" id="JBHTAI010000019">
    <property type="protein sequence ID" value="MFC7151911.1"/>
    <property type="molecule type" value="Genomic_DNA"/>
</dbReference>
<gene>
    <name evidence="1" type="ORF">ACFQMJ_25515</name>
</gene>
<evidence type="ECO:0000313" key="2">
    <source>
        <dbReference type="Proteomes" id="UP001596378"/>
    </source>
</evidence>